<accession>A0A316UWT6</accession>
<dbReference type="Gene3D" id="3.90.70.80">
    <property type="match status" value="1"/>
</dbReference>
<dbReference type="GeneID" id="37030571"/>
<evidence type="ECO:0000313" key="2">
    <source>
        <dbReference type="Proteomes" id="UP000245884"/>
    </source>
</evidence>
<gene>
    <name evidence="1" type="ORF">BDZ90DRAFT_270577</name>
</gene>
<keyword evidence="2" id="KW-1185">Reference proteome</keyword>
<reference evidence="1 2" key="1">
    <citation type="journal article" date="2018" name="Mol. Biol. Evol.">
        <title>Broad Genomic Sampling Reveals a Smut Pathogenic Ancestry of the Fungal Clade Ustilaginomycotina.</title>
        <authorList>
            <person name="Kijpornyongpan T."/>
            <person name="Mondo S.J."/>
            <person name="Barry K."/>
            <person name="Sandor L."/>
            <person name="Lee J."/>
            <person name="Lipzen A."/>
            <person name="Pangilinan J."/>
            <person name="LaButti K."/>
            <person name="Hainaut M."/>
            <person name="Henrissat B."/>
            <person name="Grigoriev I.V."/>
            <person name="Spatafora J.W."/>
            <person name="Aime M.C."/>
        </authorList>
    </citation>
    <scope>NUCLEOTIDE SEQUENCE [LARGE SCALE GENOMIC DNA]</scope>
    <source>
        <strain evidence="1 2">MCA 5214</strain>
    </source>
</reference>
<dbReference type="EMBL" id="KZ819664">
    <property type="protein sequence ID" value="PWN29258.1"/>
    <property type="molecule type" value="Genomic_DNA"/>
</dbReference>
<dbReference type="AlphaFoldDB" id="A0A316UWT6"/>
<protein>
    <recommendedName>
        <fullName evidence="3">OTU domain-containing protein</fullName>
    </recommendedName>
</protein>
<organism evidence="1 2">
    <name type="scientific">Jaminaea rosea</name>
    <dbReference type="NCBI Taxonomy" id="1569628"/>
    <lineage>
        <taxon>Eukaryota</taxon>
        <taxon>Fungi</taxon>
        <taxon>Dikarya</taxon>
        <taxon>Basidiomycota</taxon>
        <taxon>Ustilaginomycotina</taxon>
        <taxon>Exobasidiomycetes</taxon>
        <taxon>Microstromatales</taxon>
        <taxon>Microstromatales incertae sedis</taxon>
        <taxon>Jaminaea</taxon>
    </lineage>
</organism>
<feature type="non-terminal residue" evidence="1">
    <location>
        <position position="1"/>
    </location>
</feature>
<evidence type="ECO:0008006" key="3">
    <source>
        <dbReference type="Google" id="ProtNLM"/>
    </source>
</evidence>
<name>A0A316UWT6_9BASI</name>
<dbReference type="RefSeq" id="XP_025363870.1">
    <property type="nucleotide sequence ID" value="XM_025508748.1"/>
</dbReference>
<proteinExistence type="predicted"/>
<dbReference type="CDD" id="cd22744">
    <property type="entry name" value="OTU"/>
    <property type="match status" value="1"/>
</dbReference>
<evidence type="ECO:0000313" key="1">
    <source>
        <dbReference type="EMBL" id="PWN29258.1"/>
    </source>
</evidence>
<dbReference type="Proteomes" id="UP000245884">
    <property type="component" value="Unassembled WGS sequence"/>
</dbReference>
<sequence length="261" mass="29024">PLHPLHPLHPHFSLYASSTASSGHQLGNLNAHTHTAMPVVYLWPGSGDPADLGAILRDCIECDSEDCLWDPNPDGNCGYHALGRALGLDASTIRLRYFEWLEEELPRLWPKIPQSIIDDAKRRVFWEGIQGALNESASGCIDPDLWLDTADLGFLAQLVGRVICVYDGQYSRMMQTYAPVKGPLKAGEPIALLHIPGHWQLVKHKKGAPLPPLNLVCWGSKKQGFLDDPFHQTLHEAFPLWWAFRVDPEEEKCGCRGAGPE</sequence>